<proteinExistence type="inferred from homology"/>
<evidence type="ECO:0000256" key="2">
    <source>
        <dbReference type="PIRSR" id="PIRSR601461-1"/>
    </source>
</evidence>
<feature type="active site" evidence="2">
    <location>
        <position position="236"/>
    </location>
</feature>
<feature type="domain" description="Peptidase A1" evidence="4">
    <location>
        <begin position="38"/>
        <end position="375"/>
    </location>
</feature>
<keyword evidence="3" id="KW-0378">Hydrolase</keyword>
<gene>
    <name evidence="5" type="ORF">AB1Y20_007621</name>
</gene>
<dbReference type="Gene3D" id="2.40.70.10">
    <property type="entry name" value="Acid Proteases"/>
    <property type="match status" value="2"/>
</dbReference>
<protein>
    <recommendedName>
        <fullName evidence="4">Peptidase A1 domain-containing protein</fullName>
    </recommendedName>
</protein>
<accession>A0AB34IYA3</accession>
<dbReference type="PANTHER" id="PTHR47966:SF51">
    <property type="entry name" value="BETA-SITE APP-CLEAVING ENZYME, ISOFORM A-RELATED"/>
    <property type="match status" value="1"/>
</dbReference>
<evidence type="ECO:0000313" key="6">
    <source>
        <dbReference type="Proteomes" id="UP001515480"/>
    </source>
</evidence>
<sequence>MAALLPAISALSPATPSLLGWARNETCVLSTNYGNSQYTAEIRVGTPAQTLHAIPDSGSFELLMTSTACKGCDGHPKFDASLSSSFVRLGSSVETRFGQGDVYSTVNYDRVQLGDLAAPRQSILLMQQNDLLNFDVAAYDAVMGMGRDRLARFYSDDLSLMASLHADVTGICVGQHDMEPGRLQVGGEVPGLQYATLPVSGSSHWAIKVEGISLVSSTAETQLPGCEGSGCEAIVDSGTSLIALPKTVIDVVLAHLGSVESDCSDVSELPTLRFRAGGHQFDLPPQLYMAKMDDNRAMEAASTFGAVRMPWHLANETRRGAATSELASTGAECLPLFMEMNFDLSSNLPAMILGLPFLRRYAARFDRFAQTVGLGEIPLGSSICTHCGTSHESNAVSSLFSDVAMSPQALVPHPHQGPRSRPVLKRAYLRMPSWMHRSAQDTRRA</sequence>
<dbReference type="Pfam" id="PF00026">
    <property type="entry name" value="Asp"/>
    <property type="match status" value="1"/>
</dbReference>
<dbReference type="PROSITE" id="PS00141">
    <property type="entry name" value="ASP_PROTEASE"/>
    <property type="match status" value="1"/>
</dbReference>
<comment type="caution">
    <text evidence="5">The sequence shown here is derived from an EMBL/GenBank/DDBJ whole genome shotgun (WGS) entry which is preliminary data.</text>
</comment>
<evidence type="ECO:0000313" key="5">
    <source>
        <dbReference type="EMBL" id="KAL1508024.1"/>
    </source>
</evidence>
<dbReference type="PANTHER" id="PTHR47966">
    <property type="entry name" value="BETA-SITE APP-CLEAVING ENZYME, ISOFORM A-RELATED"/>
    <property type="match status" value="1"/>
</dbReference>
<evidence type="ECO:0000256" key="3">
    <source>
        <dbReference type="RuleBase" id="RU000454"/>
    </source>
</evidence>
<feature type="active site" evidence="2">
    <location>
        <position position="56"/>
    </location>
</feature>
<keyword evidence="6" id="KW-1185">Reference proteome</keyword>
<dbReference type="PRINTS" id="PR00792">
    <property type="entry name" value="PEPSIN"/>
</dbReference>
<dbReference type="InterPro" id="IPR001461">
    <property type="entry name" value="Aspartic_peptidase_A1"/>
</dbReference>
<organism evidence="5 6">
    <name type="scientific">Prymnesium parvum</name>
    <name type="common">Toxic golden alga</name>
    <dbReference type="NCBI Taxonomy" id="97485"/>
    <lineage>
        <taxon>Eukaryota</taxon>
        <taxon>Haptista</taxon>
        <taxon>Haptophyta</taxon>
        <taxon>Prymnesiophyceae</taxon>
        <taxon>Prymnesiales</taxon>
        <taxon>Prymnesiaceae</taxon>
        <taxon>Prymnesium</taxon>
    </lineage>
</organism>
<evidence type="ECO:0000259" key="4">
    <source>
        <dbReference type="PROSITE" id="PS51767"/>
    </source>
</evidence>
<evidence type="ECO:0000256" key="1">
    <source>
        <dbReference type="ARBA" id="ARBA00007447"/>
    </source>
</evidence>
<dbReference type="InterPro" id="IPR021109">
    <property type="entry name" value="Peptidase_aspartic_dom_sf"/>
</dbReference>
<dbReference type="SUPFAM" id="SSF50630">
    <property type="entry name" value="Acid proteases"/>
    <property type="match status" value="1"/>
</dbReference>
<dbReference type="InterPro" id="IPR001969">
    <property type="entry name" value="Aspartic_peptidase_AS"/>
</dbReference>
<name>A0AB34IYA3_PRYPA</name>
<keyword evidence="3" id="KW-0064">Aspartyl protease</keyword>
<dbReference type="AlphaFoldDB" id="A0AB34IYA3"/>
<comment type="similarity">
    <text evidence="1 3">Belongs to the peptidase A1 family.</text>
</comment>
<dbReference type="PROSITE" id="PS51767">
    <property type="entry name" value="PEPTIDASE_A1"/>
    <property type="match status" value="1"/>
</dbReference>
<dbReference type="InterPro" id="IPR033121">
    <property type="entry name" value="PEPTIDASE_A1"/>
</dbReference>
<dbReference type="Proteomes" id="UP001515480">
    <property type="component" value="Unassembled WGS sequence"/>
</dbReference>
<dbReference type="GO" id="GO:0004190">
    <property type="term" value="F:aspartic-type endopeptidase activity"/>
    <property type="evidence" value="ECO:0007669"/>
    <property type="project" value="UniProtKB-KW"/>
</dbReference>
<reference evidence="5 6" key="1">
    <citation type="journal article" date="2024" name="Science">
        <title>Giant polyketide synthase enzymes in the biosynthesis of giant marine polyether toxins.</title>
        <authorList>
            <person name="Fallon T.R."/>
            <person name="Shende V.V."/>
            <person name="Wierzbicki I.H."/>
            <person name="Pendleton A.L."/>
            <person name="Watervoot N.F."/>
            <person name="Auber R.P."/>
            <person name="Gonzalez D.J."/>
            <person name="Wisecaver J.H."/>
            <person name="Moore B.S."/>
        </authorList>
    </citation>
    <scope>NUCLEOTIDE SEQUENCE [LARGE SCALE GENOMIC DNA]</scope>
    <source>
        <strain evidence="5 6">12B1</strain>
    </source>
</reference>
<keyword evidence="3" id="KW-0645">Protease</keyword>
<dbReference type="GO" id="GO:0006508">
    <property type="term" value="P:proteolysis"/>
    <property type="evidence" value="ECO:0007669"/>
    <property type="project" value="UniProtKB-KW"/>
</dbReference>
<dbReference type="EMBL" id="JBGBPQ010000017">
    <property type="protein sequence ID" value="KAL1508024.1"/>
    <property type="molecule type" value="Genomic_DNA"/>
</dbReference>